<feature type="region of interest" description="Disordered" evidence="1">
    <location>
        <begin position="1"/>
        <end position="25"/>
    </location>
</feature>
<dbReference type="EMBL" id="VSRR010041826">
    <property type="protein sequence ID" value="MPC75771.1"/>
    <property type="molecule type" value="Genomic_DNA"/>
</dbReference>
<name>A0A5B7HS00_PORTR</name>
<comment type="caution">
    <text evidence="2">The sequence shown here is derived from an EMBL/GenBank/DDBJ whole genome shotgun (WGS) entry which is preliminary data.</text>
</comment>
<dbReference type="Proteomes" id="UP000324222">
    <property type="component" value="Unassembled WGS sequence"/>
</dbReference>
<keyword evidence="3" id="KW-1185">Reference proteome</keyword>
<evidence type="ECO:0000256" key="1">
    <source>
        <dbReference type="SAM" id="MobiDB-lite"/>
    </source>
</evidence>
<proteinExistence type="predicted"/>
<accession>A0A5B7HS00</accession>
<evidence type="ECO:0000313" key="2">
    <source>
        <dbReference type="EMBL" id="MPC75771.1"/>
    </source>
</evidence>
<gene>
    <name evidence="2" type="ORF">E2C01_070166</name>
</gene>
<protein>
    <submittedName>
        <fullName evidence="2">Uncharacterized protein</fullName>
    </submittedName>
</protein>
<evidence type="ECO:0000313" key="3">
    <source>
        <dbReference type="Proteomes" id="UP000324222"/>
    </source>
</evidence>
<reference evidence="2 3" key="1">
    <citation type="submission" date="2019-05" db="EMBL/GenBank/DDBJ databases">
        <title>Another draft genome of Portunus trituberculatus and its Hox gene families provides insights of decapod evolution.</title>
        <authorList>
            <person name="Jeong J.-H."/>
            <person name="Song I."/>
            <person name="Kim S."/>
            <person name="Choi T."/>
            <person name="Kim D."/>
            <person name="Ryu S."/>
            <person name="Kim W."/>
        </authorList>
    </citation>
    <scope>NUCLEOTIDE SEQUENCE [LARGE SCALE GENOMIC DNA]</scope>
    <source>
        <tissue evidence="2">Muscle</tissue>
    </source>
</reference>
<organism evidence="2 3">
    <name type="scientific">Portunus trituberculatus</name>
    <name type="common">Swimming crab</name>
    <name type="synonym">Neptunus trituberculatus</name>
    <dbReference type="NCBI Taxonomy" id="210409"/>
    <lineage>
        <taxon>Eukaryota</taxon>
        <taxon>Metazoa</taxon>
        <taxon>Ecdysozoa</taxon>
        <taxon>Arthropoda</taxon>
        <taxon>Crustacea</taxon>
        <taxon>Multicrustacea</taxon>
        <taxon>Malacostraca</taxon>
        <taxon>Eumalacostraca</taxon>
        <taxon>Eucarida</taxon>
        <taxon>Decapoda</taxon>
        <taxon>Pleocyemata</taxon>
        <taxon>Brachyura</taxon>
        <taxon>Eubrachyura</taxon>
        <taxon>Portunoidea</taxon>
        <taxon>Portunidae</taxon>
        <taxon>Portuninae</taxon>
        <taxon>Portunus</taxon>
    </lineage>
</organism>
<dbReference type="AlphaFoldDB" id="A0A5B7HS00"/>
<sequence length="113" mass="12217">MAAMEGVPLMMGRGQGWGGDGKHGKGIREVEHGGAWWSGGAVDGEALEELFSEGPRDDLSKHVRGVLVTRRRATCGGGDYTDRLKEPRPEWMAHQHTAEGGGEFTPDLKETCL</sequence>